<reference evidence="2 3" key="1">
    <citation type="submission" date="2018-08" db="EMBL/GenBank/DDBJ databases">
        <title>Recombination of ecologically and evolutionarily significant loci maintains genetic cohesion in the Pseudomonas syringae species complex.</title>
        <authorList>
            <person name="Dillon M."/>
            <person name="Thakur S."/>
            <person name="Almeida R.N.D."/>
            <person name="Weir B.S."/>
            <person name="Guttman D.S."/>
        </authorList>
    </citation>
    <scope>NUCLEOTIDE SEQUENCE [LARGE SCALE GENOMIC DNA]</scope>
    <source>
        <strain evidence="2 3">ICMP 6941</strain>
    </source>
</reference>
<evidence type="ECO:0000256" key="1">
    <source>
        <dbReference type="SAM" id="Phobius"/>
    </source>
</evidence>
<evidence type="ECO:0000313" key="3">
    <source>
        <dbReference type="Proteomes" id="UP000276194"/>
    </source>
</evidence>
<feature type="transmembrane region" description="Helical" evidence="1">
    <location>
        <begin position="127"/>
        <end position="148"/>
    </location>
</feature>
<proteinExistence type="predicted"/>
<feature type="transmembrane region" description="Helical" evidence="1">
    <location>
        <begin position="226"/>
        <end position="253"/>
    </location>
</feature>
<gene>
    <name evidence="2" type="ORF">ALP52_05381</name>
</gene>
<dbReference type="AlphaFoldDB" id="A0A3M5JTR6"/>
<dbReference type="EMBL" id="RBTD01000033">
    <property type="protein sequence ID" value="RMT26787.1"/>
    <property type="molecule type" value="Genomic_DNA"/>
</dbReference>
<feature type="transmembrane region" description="Helical" evidence="1">
    <location>
        <begin position="183"/>
        <end position="206"/>
    </location>
</feature>
<dbReference type="Proteomes" id="UP000276194">
    <property type="component" value="Unassembled WGS sequence"/>
</dbReference>
<keyword evidence="1" id="KW-1133">Transmembrane helix</keyword>
<accession>A0A3M5JTR6</accession>
<comment type="caution">
    <text evidence="2">The sequence shown here is derived from an EMBL/GenBank/DDBJ whole genome shotgun (WGS) entry which is preliminary data.</text>
</comment>
<keyword evidence="1" id="KW-0472">Membrane</keyword>
<keyword evidence="1" id="KW-0812">Transmembrane</keyword>
<feature type="non-terminal residue" evidence="2">
    <location>
        <position position="254"/>
    </location>
</feature>
<protein>
    <submittedName>
        <fullName evidence="2">Uncharacterized protein</fullName>
    </submittedName>
</protein>
<organism evidence="2 3">
    <name type="scientific">Pseudomonas amygdali pv. mori</name>
    <dbReference type="NCBI Taxonomy" id="34065"/>
    <lineage>
        <taxon>Bacteria</taxon>
        <taxon>Pseudomonadati</taxon>
        <taxon>Pseudomonadota</taxon>
        <taxon>Gammaproteobacteria</taxon>
        <taxon>Pseudomonadales</taxon>
        <taxon>Pseudomonadaceae</taxon>
        <taxon>Pseudomonas</taxon>
        <taxon>Pseudomonas amygdali</taxon>
    </lineage>
</organism>
<feature type="transmembrane region" description="Helical" evidence="1">
    <location>
        <begin position="84"/>
        <end position="106"/>
    </location>
</feature>
<name>A0A3M5JTR6_PSEA0</name>
<evidence type="ECO:0000313" key="2">
    <source>
        <dbReference type="EMBL" id="RMT26787.1"/>
    </source>
</evidence>
<sequence>NKQISDIRRSWLYPTAYNTRKSNASHLRVLEEKLRLHELSIPALLDYQKNQYAKQLQDEIRLHFQSGKTMAKDWLTTAKRWIDGLGGIAGAITWGVIMLNFINTALTYRDLTRDGDFSAKDIGKVTYGLGYSFNLLMAVFVEAPWAVISTAKPVLIGTYTVGILDQSAAYWKARGNAVWGDAIFGFRVSMVAMGGFGIVAAALELFDITDDFYTAKTLEEEYGLRIKWSSVLMMGFGSAAQLFAGIFPASVLFA</sequence>
<feature type="non-terminal residue" evidence="2">
    <location>
        <position position="1"/>
    </location>
</feature>